<dbReference type="PRINTS" id="PR00190">
    <property type="entry name" value="ACTIN"/>
</dbReference>
<dbReference type="MEROPS" id="M28.973"/>
<dbReference type="InterPro" id="IPR043129">
    <property type="entry name" value="ATPase_NBD"/>
</dbReference>
<evidence type="ECO:0000313" key="18">
    <source>
        <dbReference type="EMBL" id="ELW56477.1"/>
    </source>
</evidence>
<dbReference type="GO" id="GO:0140298">
    <property type="term" value="P:endocytic iron import into cell"/>
    <property type="evidence" value="ECO:0007669"/>
    <property type="project" value="TreeGrafter"/>
</dbReference>
<sequence length="1303" mass="142271">MDFLSRPNSTVQRCSPQSGGIPPASDAAVAAAPRARLGDTTTLWGETRIGNTTLEVALPPSPARDEGGETLAPISWSCPGGEFEGGPLTRLNPCTDEVGALVFDIGSFSVRAGYAGEDCPKADFPTTVGLLAAEEGGGLELEGEKEKKGKIFHIDTNALHVPRDGAEVMSPLKNGMIEDWECFRAILDHTYSKHVKSEPNLHPVLMSEAPWNTRAKREKLTELMFEQYNIPAFFLCKTAVLTAFANGRSTGLVLDSGATHTTAIPVHDGYVLQQGIVKSPLAGDFISMQCRELFQEMAIDIIPPYMIAAKEPVREGAPPNWKKKEKLPQVSKSWHNYMCNEVIQDFQASVLQVSDSPYDEQVAAQMPTVHYEMPNGYNTDYGAERLRIPEGLFDPSNVKGLSGNTMLGVGHVVTTSIGMCDIDIRPGLYGSVIVTGGNTLLQGFTDRLNRELSQKTPPSMRLKLIASNSTMERKFSPWIGGSILASLQQLSPRPSQTIYKRVEGTQQGRLEEEEEDWEEGAEPPAHFCPMELKGPESLGSRPGQQNVIPWAAAGRRAAPYLVLMALLIFTGAFLLGYVAFRGSCQACGDSVLVVNEDTNDEPGLDSHKGTLYWTDLQAMFLRFLGEGCLEDIIRQTSLRDRVAGSAGMGALAQDVRAALSRHKLDHVWTDTHYVGLQFPDPTRPNTLHWVDETGRPGEQLPLEDPDAYCPFSATGNATGELVYAHYGRPEDLQNLRARGVEPAGRLLLVRVGVTNFAQKVASAQDFGALGVLIYPDPADFSQDPHKAGLSSHRAVYGHVHLGTGDPYTPGFPSFNQTQFPPVESSGLPSIPAQPISADIASCLLRKLKGPVAPQEWQGHLPDSPYYLGPGPGLHLQVNNHRVSTPISNIFGCIEGFSEPDHYVVIGAQRDAWGPGAAKSAVGTAILLELVRTFSSMVTNGFRPRRSLLFISWDGGDFGSVGSMEWLEGYLSVLHLKAVVYVSLDNAVLGDDKFHAKTSPLLISLIENILKQARAPPGLGNEGKLWGGGGGLTVDSPNHSGQTLYEQVAFTNSSWDAMVIRPLPMDSSAYSFTAFAGVPAVEFSFVEDNQDYPFLHTKDDTYENLHKVLQGRLPAVAQTVAQLAGQLIIRLSHDHLLPLDFGRYGDVVLRHIGSLTEFSGDLKARGLTLQWVYSARGDYIRAAEKLRQEIYSSEESDERLMRMYNVRIMRVEFYFLSQYVSPADSPFRHIFLGRGDHTLGALLDHLRLLRTGSSGSPGASSSRVASGLGFQESRFRRQLALVTWTLQGAANALSGDVWNIDNNF</sequence>
<dbReference type="PANTHER" id="PTHR10404:SF33">
    <property type="entry name" value="TRANSFERRIN RECEPTOR PROTEIN 2"/>
    <property type="match status" value="1"/>
</dbReference>
<feature type="domain" description="Peptidase M28" evidence="17">
    <location>
        <begin position="888"/>
        <end position="1015"/>
    </location>
</feature>
<dbReference type="FunFam" id="3.40.630.10:FF:000046">
    <property type="entry name" value="transferrin receptor protein 2 isoform X1"/>
    <property type="match status" value="1"/>
</dbReference>
<evidence type="ECO:0000256" key="10">
    <source>
        <dbReference type="ARBA" id="ARBA00023170"/>
    </source>
</evidence>
<dbReference type="Pfam" id="PF02225">
    <property type="entry name" value="PA"/>
    <property type="match status" value="1"/>
</dbReference>
<keyword evidence="5" id="KW-0812">Transmembrane</keyword>
<dbReference type="InterPro" id="IPR037324">
    <property type="entry name" value="TfR1/2_PA"/>
</dbReference>
<dbReference type="FunFam" id="3.30.420.40:FF:000375">
    <property type="entry name" value="Actin-related protein 8"/>
    <property type="match status" value="1"/>
</dbReference>
<keyword evidence="19" id="KW-1185">Reference proteome</keyword>
<dbReference type="InterPro" id="IPR004000">
    <property type="entry name" value="Actin"/>
</dbReference>
<evidence type="ECO:0000256" key="4">
    <source>
        <dbReference type="ARBA" id="ARBA00022475"/>
    </source>
</evidence>
<comment type="subcellular location">
    <subcellularLocation>
        <location evidence="1">Cell membrane</location>
        <topology evidence="1">Single-pass type II membrane protein</topology>
    </subcellularLocation>
</comment>
<dbReference type="CDD" id="cd13395">
    <property type="entry name" value="ASKHA_NBD_Arp4_ACTL6-like"/>
    <property type="match status" value="1"/>
</dbReference>
<evidence type="ECO:0000259" key="17">
    <source>
        <dbReference type="Pfam" id="PF04389"/>
    </source>
</evidence>
<dbReference type="Gene3D" id="3.30.420.40">
    <property type="match status" value="2"/>
</dbReference>
<protein>
    <recommendedName>
        <fullName evidence="13">Transferrin receptor protein 2</fullName>
    </recommendedName>
</protein>
<dbReference type="FunFam" id="1.20.930.40:FF:000002">
    <property type="entry name" value="Transferrin receptor protein 1"/>
    <property type="match status" value="1"/>
</dbReference>
<dbReference type="CDD" id="cd02128">
    <property type="entry name" value="PA_TfR"/>
    <property type="match status" value="1"/>
</dbReference>
<reference evidence="19" key="2">
    <citation type="journal article" date="2013" name="Nat. Commun.">
        <title>Genome of the Chinese tree shrew.</title>
        <authorList>
            <person name="Fan Y."/>
            <person name="Huang Z.Y."/>
            <person name="Cao C.C."/>
            <person name="Chen C.S."/>
            <person name="Chen Y.X."/>
            <person name="Fan D.D."/>
            <person name="He J."/>
            <person name="Hou H.L."/>
            <person name="Hu L."/>
            <person name="Hu X.T."/>
            <person name="Jiang X.T."/>
            <person name="Lai R."/>
            <person name="Lang Y.S."/>
            <person name="Liang B."/>
            <person name="Liao S.G."/>
            <person name="Mu D."/>
            <person name="Ma Y.Y."/>
            <person name="Niu Y.Y."/>
            <person name="Sun X.Q."/>
            <person name="Xia J.Q."/>
            <person name="Xiao J."/>
            <person name="Xiong Z.Q."/>
            <person name="Xu L."/>
            <person name="Yang L."/>
            <person name="Zhang Y."/>
            <person name="Zhao W."/>
            <person name="Zhao X.D."/>
            <person name="Zheng Y.T."/>
            <person name="Zhou J.M."/>
            <person name="Zhu Y.B."/>
            <person name="Zhang G.J."/>
            <person name="Wang J."/>
            <person name="Yao Y.G."/>
        </authorList>
    </citation>
    <scope>NUCLEOTIDE SEQUENCE [LARGE SCALE GENOMIC DNA]</scope>
</reference>
<dbReference type="FunFam" id="3.90.640.10:FF:000009">
    <property type="entry name" value="Actin-like 6A, isoform CRA_a"/>
    <property type="match status" value="1"/>
</dbReference>
<dbReference type="InterPro" id="IPR003137">
    <property type="entry name" value="PA_domain"/>
</dbReference>
<dbReference type="FunFam" id="3.30.420.40:FF:000796">
    <property type="entry name" value="Actin like 6B"/>
    <property type="match status" value="1"/>
</dbReference>
<dbReference type="InterPro" id="IPR036757">
    <property type="entry name" value="TFR-like_dimer_dom_sf"/>
</dbReference>
<evidence type="ECO:0000256" key="9">
    <source>
        <dbReference type="ARBA" id="ARBA00023157"/>
    </source>
</evidence>
<accession>L9K4Y4</accession>
<evidence type="ECO:0000256" key="2">
    <source>
        <dbReference type="ARBA" id="ARBA00005634"/>
    </source>
</evidence>
<evidence type="ECO:0000256" key="7">
    <source>
        <dbReference type="ARBA" id="ARBA00022989"/>
    </source>
</evidence>
<proteinExistence type="inferred from homology"/>
<evidence type="ECO:0000256" key="5">
    <source>
        <dbReference type="ARBA" id="ARBA00022692"/>
    </source>
</evidence>
<evidence type="ECO:0000259" key="16">
    <source>
        <dbReference type="Pfam" id="PF02225"/>
    </source>
</evidence>
<dbReference type="InterPro" id="IPR046450">
    <property type="entry name" value="PA_dom_sf"/>
</dbReference>
<dbReference type="FunFam" id="3.50.30.30:FF:000010">
    <property type="entry name" value="Transferrin receptor protein 1"/>
    <property type="match status" value="1"/>
</dbReference>
<dbReference type="SUPFAM" id="SSF52025">
    <property type="entry name" value="PA domain"/>
    <property type="match status" value="1"/>
</dbReference>
<feature type="region of interest" description="Disordered" evidence="15">
    <location>
        <begin position="1"/>
        <end position="25"/>
    </location>
</feature>
<dbReference type="InterPro" id="IPR039373">
    <property type="entry name" value="Peptidase_M28B"/>
</dbReference>
<evidence type="ECO:0000256" key="1">
    <source>
        <dbReference type="ARBA" id="ARBA00004401"/>
    </source>
</evidence>
<dbReference type="Gene3D" id="2.30.36.70">
    <property type="entry name" value="Actin, Chain A, domain 2"/>
    <property type="match status" value="1"/>
</dbReference>
<evidence type="ECO:0000256" key="11">
    <source>
        <dbReference type="ARBA" id="ARBA00023180"/>
    </source>
</evidence>
<keyword evidence="4" id="KW-1003">Cell membrane</keyword>
<comment type="similarity">
    <text evidence="3 14">Belongs to the actin family.</text>
</comment>
<evidence type="ECO:0000256" key="8">
    <source>
        <dbReference type="ARBA" id="ARBA00023136"/>
    </source>
</evidence>
<feature type="compositionally biased region" description="Polar residues" evidence="15">
    <location>
        <begin position="1"/>
        <end position="18"/>
    </location>
</feature>
<evidence type="ECO:0000313" key="19">
    <source>
        <dbReference type="Proteomes" id="UP000011518"/>
    </source>
</evidence>
<keyword evidence="9" id="KW-1015">Disulfide bond</keyword>
<evidence type="ECO:0000256" key="14">
    <source>
        <dbReference type="RuleBase" id="RU000487"/>
    </source>
</evidence>
<organism evidence="18 19">
    <name type="scientific">Tupaia chinensis</name>
    <name type="common">Chinese tree shrew</name>
    <name type="synonym">Tupaia belangeri chinensis</name>
    <dbReference type="NCBI Taxonomy" id="246437"/>
    <lineage>
        <taxon>Eukaryota</taxon>
        <taxon>Metazoa</taxon>
        <taxon>Chordata</taxon>
        <taxon>Craniata</taxon>
        <taxon>Vertebrata</taxon>
        <taxon>Euteleostomi</taxon>
        <taxon>Mammalia</taxon>
        <taxon>Eutheria</taxon>
        <taxon>Euarchontoglires</taxon>
        <taxon>Scandentia</taxon>
        <taxon>Tupaiidae</taxon>
        <taxon>Tupaia</taxon>
    </lineage>
</organism>
<dbReference type="InParanoid" id="L9K4Y4"/>
<dbReference type="Pfam" id="PF00022">
    <property type="entry name" value="Actin"/>
    <property type="match status" value="1"/>
</dbReference>
<dbReference type="Proteomes" id="UP000011518">
    <property type="component" value="Unassembled WGS sequence"/>
</dbReference>
<evidence type="ECO:0000256" key="3">
    <source>
        <dbReference type="ARBA" id="ARBA00006752"/>
    </source>
</evidence>
<dbReference type="GO" id="GO:0004998">
    <property type="term" value="F:transferrin receptor activity"/>
    <property type="evidence" value="ECO:0007669"/>
    <property type="project" value="InterPro"/>
</dbReference>
<dbReference type="eggNOG" id="KOG2195">
    <property type="taxonomic scope" value="Eukaryota"/>
</dbReference>
<keyword evidence="10 18" id="KW-0675">Receptor</keyword>
<dbReference type="Gene3D" id="1.20.930.40">
    <property type="entry name" value="Transferrin receptor-like, dimerisation domain"/>
    <property type="match status" value="1"/>
</dbReference>
<dbReference type="PANTHER" id="PTHR10404">
    <property type="entry name" value="N-ACETYLATED-ALPHA-LINKED ACIDIC DIPEPTIDASE"/>
    <property type="match status" value="1"/>
</dbReference>
<dbReference type="CDD" id="cd09848">
    <property type="entry name" value="M28_TfR"/>
    <property type="match status" value="1"/>
</dbReference>
<dbReference type="FunFam" id="2.30.36.70:FF:000005">
    <property type="entry name" value="Actin-like protein 6B"/>
    <property type="match status" value="1"/>
</dbReference>
<feature type="domain" description="PA" evidence="16">
    <location>
        <begin position="718"/>
        <end position="782"/>
    </location>
</feature>
<keyword evidence="6" id="KW-0735">Signal-anchor</keyword>
<dbReference type="Pfam" id="PF04389">
    <property type="entry name" value="Peptidase_M28"/>
    <property type="match status" value="1"/>
</dbReference>
<dbReference type="STRING" id="246437.L9K4Y4"/>
<keyword evidence="7" id="KW-1133">Transmembrane helix</keyword>
<evidence type="ECO:0000256" key="12">
    <source>
        <dbReference type="ARBA" id="ARBA00057174"/>
    </source>
</evidence>
<dbReference type="SUPFAM" id="SSF47672">
    <property type="entry name" value="Transferrin receptor-like dimerisation domain"/>
    <property type="match status" value="1"/>
</dbReference>
<evidence type="ECO:0000256" key="13">
    <source>
        <dbReference type="ARBA" id="ARBA00072600"/>
    </source>
</evidence>
<dbReference type="Gene3D" id="3.40.630.10">
    <property type="entry name" value="Zn peptidases"/>
    <property type="match status" value="1"/>
</dbReference>
<dbReference type="FunCoup" id="L9K4Y4">
    <property type="interactions" value="39"/>
</dbReference>
<dbReference type="Gene3D" id="3.90.640.10">
    <property type="entry name" value="Actin, Chain A, domain 4"/>
    <property type="match status" value="1"/>
</dbReference>
<keyword evidence="8" id="KW-0472">Membrane</keyword>
<dbReference type="InterPro" id="IPR007484">
    <property type="entry name" value="Peptidase_M28"/>
</dbReference>
<reference evidence="19" key="1">
    <citation type="submission" date="2012-07" db="EMBL/GenBank/DDBJ databases">
        <title>Genome of the Chinese tree shrew, a rising model animal genetically related to primates.</title>
        <authorList>
            <person name="Zhang G."/>
            <person name="Fan Y."/>
            <person name="Yao Y."/>
            <person name="Huang Z."/>
        </authorList>
    </citation>
    <scope>NUCLEOTIDE SEQUENCE [LARGE SCALE GENOMIC DNA]</scope>
</reference>
<name>L9K4Y4_TUPCH</name>
<evidence type="ECO:0000256" key="6">
    <source>
        <dbReference type="ARBA" id="ARBA00022968"/>
    </source>
</evidence>
<comment type="function">
    <text evidence="12">Mediates cellular uptake of transferrin-bound iron in a non-iron dependent manner. May be involved in iron metabolism, hepatocyte function and erythrocyte differentiation.</text>
</comment>
<dbReference type="Gene3D" id="3.50.30.30">
    <property type="match status" value="1"/>
</dbReference>
<gene>
    <name evidence="18" type="ORF">TREES_T100020809</name>
</gene>
<evidence type="ECO:0000256" key="15">
    <source>
        <dbReference type="SAM" id="MobiDB-lite"/>
    </source>
</evidence>
<comment type="similarity">
    <text evidence="2">Belongs to the peptidase M28 family. M28B subfamily.</text>
</comment>
<dbReference type="EMBL" id="KB320921">
    <property type="protein sequence ID" value="ELW56477.1"/>
    <property type="molecule type" value="Genomic_DNA"/>
</dbReference>
<dbReference type="SMART" id="SM00268">
    <property type="entry name" value="ACTIN"/>
    <property type="match status" value="1"/>
</dbReference>
<dbReference type="SUPFAM" id="SSF53187">
    <property type="entry name" value="Zn-dependent exopeptidases"/>
    <property type="match status" value="1"/>
</dbReference>
<dbReference type="GO" id="GO:0009897">
    <property type="term" value="C:external side of plasma membrane"/>
    <property type="evidence" value="ECO:0007669"/>
    <property type="project" value="TreeGrafter"/>
</dbReference>
<dbReference type="GO" id="GO:0033572">
    <property type="term" value="P:transferrin transport"/>
    <property type="evidence" value="ECO:0007669"/>
    <property type="project" value="InterPro"/>
</dbReference>
<keyword evidence="11" id="KW-0325">Glycoprotein</keyword>
<dbReference type="SUPFAM" id="SSF53067">
    <property type="entry name" value="Actin-like ATPase domain"/>
    <property type="match status" value="2"/>
</dbReference>